<dbReference type="Gene3D" id="1.10.630.10">
    <property type="entry name" value="Cytochrome P450"/>
    <property type="match status" value="1"/>
</dbReference>
<dbReference type="GO" id="GO:0005506">
    <property type="term" value="F:iron ion binding"/>
    <property type="evidence" value="ECO:0007669"/>
    <property type="project" value="InterPro"/>
</dbReference>
<dbReference type="Proteomes" id="UP001066276">
    <property type="component" value="Chromosome 11"/>
</dbReference>
<gene>
    <name evidence="6" type="ORF">NDU88_000611</name>
</gene>
<accession>A0AAV7LJ16</accession>
<sequence>MQLLNVILLTLVAALIIVWLLKLRCIGKHLPPGPHPLPLIGNLWELNFQLHDVTLTRLAKTYGNIFTLWLGKTPMVVLHGFKSVKEALISHSEEMSGRPTSPLFKAIMGCNCMQNGPRTEGAAPAWLGRLPVLEFRSLFIEAVPCVPLPPGRTEDRLHVPWLARPAAGLLLELMGGTAEAAFYIFKLSRSPFLVPTGPVWDARGGLFQERQLPKRQFVRSHGKFQARKGQEQKAKSPPLKRVPDYMMVVKDMVIGGRLPRFLLA</sequence>
<reference evidence="6" key="1">
    <citation type="journal article" date="2022" name="bioRxiv">
        <title>Sequencing and chromosome-scale assembly of the giantPleurodeles waltlgenome.</title>
        <authorList>
            <person name="Brown T."/>
            <person name="Elewa A."/>
            <person name="Iarovenko S."/>
            <person name="Subramanian E."/>
            <person name="Araus A.J."/>
            <person name="Petzold A."/>
            <person name="Susuki M."/>
            <person name="Suzuki K.-i.T."/>
            <person name="Hayashi T."/>
            <person name="Toyoda A."/>
            <person name="Oliveira C."/>
            <person name="Osipova E."/>
            <person name="Leigh N.D."/>
            <person name="Simon A."/>
            <person name="Yun M.H."/>
        </authorList>
    </citation>
    <scope>NUCLEOTIDE SEQUENCE</scope>
    <source>
        <strain evidence="6">20211129_DDA</strain>
        <tissue evidence="6">Liver</tissue>
    </source>
</reference>
<dbReference type="GO" id="GO:0006082">
    <property type="term" value="P:organic acid metabolic process"/>
    <property type="evidence" value="ECO:0007669"/>
    <property type="project" value="TreeGrafter"/>
</dbReference>
<feature type="transmembrane region" description="Helical" evidence="5">
    <location>
        <begin position="6"/>
        <end position="23"/>
    </location>
</feature>
<proteinExistence type="inferred from homology"/>
<dbReference type="SUPFAM" id="SSF48264">
    <property type="entry name" value="Cytochrome P450"/>
    <property type="match status" value="1"/>
</dbReference>
<evidence type="ECO:0000313" key="6">
    <source>
        <dbReference type="EMBL" id="KAJ1087440.1"/>
    </source>
</evidence>
<evidence type="ECO:0000256" key="1">
    <source>
        <dbReference type="ARBA" id="ARBA00001971"/>
    </source>
</evidence>
<evidence type="ECO:0000256" key="2">
    <source>
        <dbReference type="ARBA" id="ARBA00010617"/>
    </source>
</evidence>
<dbReference type="PRINTS" id="PR00463">
    <property type="entry name" value="EP450I"/>
</dbReference>
<dbReference type="EMBL" id="JANPWB010000015">
    <property type="protein sequence ID" value="KAJ1087440.1"/>
    <property type="molecule type" value="Genomic_DNA"/>
</dbReference>
<evidence type="ECO:0000313" key="7">
    <source>
        <dbReference type="Proteomes" id="UP001066276"/>
    </source>
</evidence>
<keyword evidence="7" id="KW-1185">Reference proteome</keyword>
<protein>
    <submittedName>
        <fullName evidence="6">Uncharacterized protein</fullName>
    </submittedName>
</protein>
<dbReference type="GO" id="GO:0020037">
    <property type="term" value="F:heme binding"/>
    <property type="evidence" value="ECO:0007669"/>
    <property type="project" value="InterPro"/>
</dbReference>
<name>A0AAV7LJ16_PLEWA</name>
<dbReference type="PANTHER" id="PTHR24300:SF368">
    <property type="entry name" value="CYTOCHROME P450, FAMILY 2, SUBFAMILY AB, POLYPEPTIDE 1"/>
    <property type="match status" value="1"/>
</dbReference>
<keyword evidence="3" id="KW-0479">Metal-binding</keyword>
<dbReference type="GO" id="GO:0006805">
    <property type="term" value="P:xenobiotic metabolic process"/>
    <property type="evidence" value="ECO:0007669"/>
    <property type="project" value="TreeGrafter"/>
</dbReference>
<comment type="similarity">
    <text evidence="2">Belongs to the cytochrome P450 family.</text>
</comment>
<dbReference type="InterPro" id="IPR050182">
    <property type="entry name" value="Cytochrome_P450_fam2"/>
</dbReference>
<dbReference type="GO" id="GO:0016712">
    <property type="term" value="F:oxidoreductase activity, acting on paired donors, with incorporation or reduction of molecular oxygen, reduced flavin or flavoprotein as one donor, and incorporation of one atom of oxygen"/>
    <property type="evidence" value="ECO:0007669"/>
    <property type="project" value="TreeGrafter"/>
</dbReference>
<dbReference type="AlphaFoldDB" id="A0AAV7LJ16"/>
<dbReference type="Pfam" id="PF00067">
    <property type="entry name" value="p450"/>
    <property type="match status" value="1"/>
</dbReference>
<dbReference type="InterPro" id="IPR036396">
    <property type="entry name" value="Cyt_P450_sf"/>
</dbReference>
<keyword evidence="5" id="KW-0472">Membrane</keyword>
<organism evidence="6 7">
    <name type="scientific">Pleurodeles waltl</name>
    <name type="common">Iberian ribbed newt</name>
    <dbReference type="NCBI Taxonomy" id="8319"/>
    <lineage>
        <taxon>Eukaryota</taxon>
        <taxon>Metazoa</taxon>
        <taxon>Chordata</taxon>
        <taxon>Craniata</taxon>
        <taxon>Vertebrata</taxon>
        <taxon>Euteleostomi</taxon>
        <taxon>Amphibia</taxon>
        <taxon>Batrachia</taxon>
        <taxon>Caudata</taxon>
        <taxon>Salamandroidea</taxon>
        <taxon>Salamandridae</taxon>
        <taxon>Pleurodelinae</taxon>
        <taxon>Pleurodeles</taxon>
    </lineage>
</organism>
<keyword evidence="5" id="KW-1133">Transmembrane helix</keyword>
<comment type="cofactor">
    <cofactor evidence="1">
        <name>heme</name>
        <dbReference type="ChEBI" id="CHEBI:30413"/>
    </cofactor>
</comment>
<dbReference type="InterPro" id="IPR002401">
    <property type="entry name" value="Cyt_P450_E_grp-I"/>
</dbReference>
<dbReference type="GO" id="GO:0005737">
    <property type="term" value="C:cytoplasm"/>
    <property type="evidence" value="ECO:0007669"/>
    <property type="project" value="TreeGrafter"/>
</dbReference>
<keyword evidence="4" id="KW-0408">Iron</keyword>
<evidence type="ECO:0000256" key="5">
    <source>
        <dbReference type="SAM" id="Phobius"/>
    </source>
</evidence>
<evidence type="ECO:0000256" key="4">
    <source>
        <dbReference type="ARBA" id="ARBA00023004"/>
    </source>
</evidence>
<dbReference type="InterPro" id="IPR001128">
    <property type="entry name" value="Cyt_P450"/>
</dbReference>
<keyword evidence="5" id="KW-0812">Transmembrane</keyword>
<evidence type="ECO:0000256" key="3">
    <source>
        <dbReference type="ARBA" id="ARBA00022723"/>
    </source>
</evidence>
<dbReference type="PANTHER" id="PTHR24300">
    <property type="entry name" value="CYTOCHROME P450 508A4-RELATED"/>
    <property type="match status" value="1"/>
</dbReference>
<comment type="caution">
    <text evidence="6">The sequence shown here is derived from an EMBL/GenBank/DDBJ whole genome shotgun (WGS) entry which is preliminary data.</text>
</comment>